<reference evidence="2 3" key="1">
    <citation type="submission" date="2019-06" db="EMBL/GenBank/DDBJ databases">
        <title>Whole genome shotgun sequence of Gluconobacter roseus NBRC 3990.</title>
        <authorList>
            <person name="Hosoyama A."/>
            <person name="Uohara A."/>
            <person name="Ohji S."/>
            <person name="Ichikawa N."/>
        </authorList>
    </citation>
    <scope>NUCLEOTIDE SEQUENCE [LARGE SCALE GENOMIC DNA]</scope>
    <source>
        <strain evidence="2 3">NBRC 3990</strain>
    </source>
</reference>
<proteinExistence type="predicted"/>
<keyword evidence="3" id="KW-1185">Reference proteome</keyword>
<gene>
    <name evidence="2" type="ORF">GRO01_23020</name>
</gene>
<feature type="compositionally biased region" description="Basic and acidic residues" evidence="1">
    <location>
        <begin position="40"/>
        <end position="49"/>
    </location>
</feature>
<name>A0A4Y3M9Z3_9PROT</name>
<sequence length="85" mass="9411">MGQSGRNDADPGILKMAQHIFGWLRSRKVQIVDGDIRKKITNRTADKPGSRQNIPDPLQTGPVREALQQACILHHAGRESGKKQS</sequence>
<comment type="caution">
    <text evidence="2">The sequence shown here is derived from an EMBL/GenBank/DDBJ whole genome shotgun (WGS) entry which is preliminary data.</text>
</comment>
<dbReference type="Proteomes" id="UP000320772">
    <property type="component" value="Unassembled WGS sequence"/>
</dbReference>
<feature type="region of interest" description="Disordered" evidence="1">
    <location>
        <begin position="40"/>
        <end position="60"/>
    </location>
</feature>
<evidence type="ECO:0000256" key="1">
    <source>
        <dbReference type="SAM" id="MobiDB-lite"/>
    </source>
</evidence>
<protein>
    <submittedName>
        <fullName evidence="2">Uncharacterized protein</fullName>
    </submittedName>
</protein>
<evidence type="ECO:0000313" key="2">
    <source>
        <dbReference type="EMBL" id="GEB04726.1"/>
    </source>
</evidence>
<accession>A0A4Y3M9Z3</accession>
<dbReference type="EMBL" id="BJLY01000004">
    <property type="protein sequence ID" value="GEB04726.1"/>
    <property type="molecule type" value="Genomic_DNA"/>
</dbReference>
<organism evidence="2 3">
    <name type="scientific">Gluconobacter roseus NBRC 3990</name>
    <dbReference type="NCBI Taxonomy" id="1307950"/>
    <lineage>
        <taxon>Bacteria</taxon>
        <taxon>Pseudomonadati</taxon>
        <taxon>Pseudomonadota</taxon>
        <taxon>Alphaproteobacteria</taxon>
        <taxon>Acetobacterales</taxon>
        <taxon>Acetobacteraceae</taxon>
        <taxon>Gluconobacter</taxon>
    </lineage>
</organism>
<dbReference type="AlphaFoldDB" id="A0A4Y3M9Z3"/>
<evidence type="ECO:0000313" key="3">
    <source>
        <dbReference type="Proteomes" id="UP000320772"/>
    </source>
</evidence>